<feature type="transmembrane region" description="Helical" evidence="8">
    <location>
        <begin position="146"/>
        <end position="171"/>
    </location>
</feature>
<feature type="transmembrane region" description="Helical" evidence="8">
    <location>
        <begin position="429"/>
        <end position="447"/>
    </location>
</feature>
<feature type="transmembrane region" description="Helical" evidence="8">
    <location>
        <begin position="245"/>
        <end position="268"/>
    </location>
</feature>
<evidence type="ECO:0000256" key="7">
    <source>
        <dbReference type="ARBA" id="ARBA00023136"/>
    </source>
</evidence>
<evidence type="ECO:0000256" key="8">
    <source>
        <dbReference type="SAM" id="Phobius"/>
    </source>
</evidence>
<evidence type="ECO:0000256" key="4">
    <source>
        <dbReference type="ARBA" id="ARBA00022519"/>
    </source>
</evidence>
<protein>
    <recommendedName>
        <fullName evidence="9">ABC transmembrane type-1 domain-containing protein</fullName>
    </recommendedName>
</protein>
<organism evidence="10 11">
    <name type="scientific">Novipirellula caenicola</name>
    <dbReference type="NCBI Taxonomy" id="1536901"/>
    <lineage>
        <taxon>Bacteria</taxon>
        <taxon>Pseudomonadati</taxon>
        <taxon>Planctomycetota</taxon>
        <taxon>Planctomycetia</taxon>
        <taxon>Pirellulales</taxon>
        <taxon>Pirellulaceae</taxon>
        <taxon>Novipirellula</taxon>
    </lineage>
</organism>
<dbReference type="CDD" id="cd06261">
    <property type="entry name" value="TM_PBP2"/>
    <property type="match status" value="1"/>
</dbReference>
<keyword evidence="11" id="KW-1185">Reference proteome</keyword>
<feature type="transmembrane region" description="Helical" evidence="8">
    <location>
        <begin position="480"/>
        <end position="500"/>
    </location>
</feature>
<evidence type="ECO:0000256" key="3">
    <source>
        <dbReference type="ARBA" id="ARBA00022475"/>
    </source>
</evidence>
<feature type="transmembrane region" description="Helical" evidence="8">
    <location>
        <begin position="44"/>
        <end position="68"/>
    </location>
</feature>
<dbReference type="EMBL" id="BAABRO010000002">
    <property type="protein sequence ID" value="GAA5506086.1"/>
    <property type="molecule type" value="Genomic_DNA"/>
</dbReference>
<evidence type="ECO:0000256" key="6">
    <source>
        <dbReference type="ARBA" id="ARBA00022989"/>
    </source>
</evidence>
<evidence type="ECO:0000256" key="2">
    <source>
        <dbReference type="ARBA" id="ARBA00022448"/>
    </source>
</evidence>
<proteinExistence type="predicted"/>
<dbReference type="Proteomes" id="UP001416858">
    <property type="component" value="Unassembled WGS sequence"/>
</dbReference>
<evidence type="ECO:0000256" key="1">
    <source>
        <dbReference type="ARBA" id="ARBA00004429"/>
    </source>
</evidence>
<keyword evidence="7 8" id="KW-0472">Membrane</keyword>
<dbReference type="PROSITE" id="PS50928">
    <property type="entry name" value="ABC_TM1"/>
    <property type="match status" value="1"/>
</dbReference>
<dbReference type="SUPFAM" id="SSF161098">
    <property type="entry name" value="MetI-like"/>
    <property type="match status" value="2"/>
</dbReference>
<feature type="domain" description="ABC transmembrane type-1" evidence="9">
    <location>
        <begin position="7"/>
        <end position="212"/>
    </location>
</feature>
<feature type="transmembrane region" description="Helical" evidence="8">
    <location>
        <begin position="307"/>
        <end position="327"/>
    </location>
</feature>
<feature type="transmembrane region" description="Helical" evidence="8">
    <location>
        <begin position="12"/>
        <end position="32"/>
    </location>
</feature>
<dbReference type="PANTHER" id="PTHR43357:SF3">
    <property type="entry name" value="FE(3+)-TRANSPORT SYSTEM PERMEASE PROTEIN FBPB 2"/>
    <property type="match status" value="1"/>
</dbReference>
<gene>
    <name evidence="10" type="ORF">Rcae01_01536</name>
</gene>
<comment type="subcellular location">
    <subcellularLocation>
        <location evidence="1">Cell inner membrane</location>
        <topology evidence="1">Multi-pass membrane protein</topology>
    </subcellularLocation>
</comment>
<comment type="caution">
    <text evidence="10">The sequence shown here is derived from an EMBL/GenBank/DDBJ whole genome shotgun (WGS) entry which is preliminary data.</text>
</comment>
<reference evidence="10 11" key="1">
    <citation type="submission" date="2024-02" db="EMBL/GenBank/DDBJ databases">
        <title>Rhodopirellula caenicola NBRC 110016.</title>
        <authorList>
            <person name="Ichikawa N."/>
            <person name="Katano-Makiyama Y."/>
            <person name="Hidaka K."/>
        </authorList>
    </citation>
    <scope>NUCLEOTIDE SEQUENCE [LARGE SCALE GENOMIC DNA]</scope>
    <source>
        <strain evidence="10 11">NBRC 110016</strain>
    </source>
</reference>
<evidence type="ECO:0000313" key="10">
    <source>
        <dbReference type="EMBL" id="GAA5506086.1"/>
    </source>
</evidence>
<feature type="transmembrane region" description="Helical" evidence="8">
    <location>
        <begin position="372"/>
        <end position="397"/>
    </location>
</feature>
<keyword evidence="6 8" id="KW-1133">Transmembrane helix</keyword>
<dbReference type="InterPro" id="IPR035906">
    <property type="entry name" value="MetI-like_sf"/>
</dbReference>
<accession>A0ABP9VLL9</accession>
<feature type="transmembrane region" description="Helical" evidence="8">
    <location>
        <begin position="88"/>
        <end position="114"/>
    </location>
</feature>
<evidence type="ECO:0000256" key="5">
    <source>
        <dbReference type="ARBA" id="ARBA00022692"/>
    </source>
</evidence>
<dbReference type="PANTHER" id="PTHR43357">
    <property type="entry name" value="INNER MEMBRANE ABC TRANSPORTER PERMEASE PROTEIN YDCV"/>
    <property type="match status" value="1"/>
</dbReference>
<sequence length="509" mass="55139">MDWWEPLLSTLRLITVTIVGSLAIGVPAAWAASTLARCGRSGQIVAKGFVMAAIAAIAIPMILHAAAWEATAGKFGWLPLTQTATQSWGGFAGLVACGWIHSVFGAAIVAIATWHGTSRVPVSILENASIDTTSLRCWWTIQLPLAWPWVLAATILNASLAATEMTVVNLYSYRTIADQFYLLYAVNPDLVSIATTTALPLGFAVALVTVLLGRMRTRQTDYRGEHGRWPSTPNLFDRPSRGVQIIAAVILTMCVVVMFVLPVAGLVAKVGHDVIVDGEQRVAYWSMSRSLHELAAAPTTFASEYQWTAILGICTGIFATLIAWPLAAVGRQRPRFESVVDALTILLFCIPGPLIGMLVVQTFQFPIPGFRFLYETTILPTVLAMSVRALTIAYWILRSGYHGIADSVWLSARLDLSLGRRVWQVDRPLMARSVVIAMLAAGIIASGDVPVTLPVAPPGVSTVGTRLFGLLHSGARYQEAALALWYLGFIGLGITLVRTLTRFRSDRIQ</sequence>
<dbReference type="Gene3D" id="1.10.3720.10">
    <property type="entry name" value="MetI-like"/>
    <property type="match status" value="2"/>
</dbReference>
<keyword evidence="3" id="KW-1003">Cell membrane</keyword>
<keyword evidence="5 8" id="KW-0812">Transmembrane</keyword>
<name>A0ABP9VLL9_9BACT</name>
<keyword evidence="2" id="KW-0813">Transport</keyword>
<evidence type="ECO:0000313" key="11">
    <source>
        <dbReference type="Proteomes" id="UP001416858"/>
    </source>
</evidence>
<keyword evidence="4" id="KW-0997">Cell inner membrane</keyword>
<dbReference type="InterPro" id="IPR000515">
    <property type="entry name" value="MetI-like"/>
</dbReference>
<evidence type="ECO:0000259" key="9">
    <source>
        <dbReference type="PROSITE" id="PS50928"/>
    </source>
</evidence>
<feature type="transmembrane region" description="Helical" evidence="8">
    <location>
        <begin position="191"/>
        <end position="213"/>
    </location>
</feature>
<feature type="transmembrane region" description="Helical" evidence="8">
    <location>
        <begin position="339"/>
        <end position="360"/>
    </location>
</feature>